<dbReference type="PANTHER" id="PTHR23354">
    <property type="entry name" value="NUCLEOLAR PROTEIN 7/ESTROGEN RECEPTOR COACTIVATOR-RELATED"/>
    <property type="match status" value="1"/>
</dbReference>
<evidence type="ECO:0000313" key="2">
    <source>
        <dbReference type="EMBL" id="TNV76722.1"/>
    </source>
</evidence>
<dbReference type="EMBL" id="RRYP01013071">
    <property type="protein sequence ID" value="TNV76722.1"/>
    <property type="molecule type" value="Genomic_DNA"/>
</dbReference>
<dbReference type="OrthoDB" id="299389at2759"/>
<comment type="caution">
    <text evidence="2">The sequence shown here is derived from an EMBL/GenBank/DDBJ whole genome shotgun (WGS) entry which is preliminary data.</text>
</comment>
<sequence length="292" mass="34199">MRIDNQDLLNKMESSQHQSELVLEQPMKGHFNLKRIKSKYIIAIIISYSDNMEQLAPFTHSCNRAFRSYLSIENYVMFMNISNCKWTTNEIRKSILINNEKQIELLLEGLQCKKFKLELLMRGSKDGFRATTFHERCDSKGPTLSVIKSESGRIFGGYTAVSWSIVSDPRNDGKEDPLAFIFTFDNSYIHRPQPYRWGVCHNGKNLCWFGRGIRDLCIEDECDKNYESRSNLGYNYYAVNKIAYGEQRAKTWLAGTETFRVSEIEVFKLEKLDPYPKPNYEQKMTEEYMEKV</sequence>
<evidence type="ECO:0000313" key="3">
    <source>
        <dbReference type="Proteomes" id="UP000785679"/>
    </source>
</evidence>
<keyword evidence="3" id="KW-1185">Reference proteome</keyword>
<accession>A0A8J8NKF6</accession>
<reference evidence="2" key="1">
    <citation type="submission" date="2019-06" db="EMBL/GenBank/DDBJ databases">
        <authorList>
            <person name="Zheng W."/>
        </authorList>
    </citation>
    <scope>NUCLEOTIDE SEQUENCE</scope>
    <source>
        <strain evidence="2">QDHG01</strain>
    </source>
</reference>
<dbReference type="AlphaFoldDB" id="A0A8J8NKF6"/>
<dbReference type="PROSITE" id="PS51886">
    <property type="entry name" value="TLDC"/>
    <property type="match status" value="1"/>
</dbReference>
<organism evidence="2 3">
    <name type="scientific">Halteria grandinella</name>
    <dbReference type="NCBI Taxonomy" id="5974"/>
    <lineage>
        <taxon>Eukaryota</taxon>
        <taxon>Sar</taxon>
        <taxon>Alveolata</taxon>
        <taxon>Ciliophora</taxon>
        <taxon>Intramacronucleata</taxon>
        <taxon>Spirotrichea</taxon>
        <taxon>Stichotrichia</taxon>
        <taxon>Sporadotrichida</taxon>
        <taxon>Halteriidae</taxon>
        <taxon>Halteria</taxon>
    </lineage>
</organism>
<gene>
    <name evidence="2" type="ORF">FGO68_gene2490</name>
</gene>
<protein>
    <recommendedName>
        <fullName evidence="1">TLDc domain-containing protein</fullName>
    </recommendedName>
</protein>
<feature type="domain" description="TLDc" evidence="1">
    <location>
        <begin position="94"/>
        <end position="270"/>
    </location>
</feature>
<dbReference type="Pfam" id="PF07534">
    <property type="entry name" value="TLD"/>
    <property type="match status" value="1"/>
</dbReference>
<evidence type="ECO:0000259" key="1">
    <source>
        <dbReference type="PROSITE" id="PS51886"/>
    </source>
</evidence>
<name>A0A8J8NKF6_HALGN</name>
<dbReference type="Proteomes" id="UP000785679">
    <property type="component" value="Unassembled WGS sequence"/>
</dbReference>
<proteinExistence type="predicted"/>
<dbReference type="InterPro" id="IPR006571">
    <property type="entry name" value="TLDc_dom"/>
</dbReference>